<gene>
    <name evidence="2" type="ORF">TraAM80_07485</name>
</gene>
<dbReference type="Proteomes" id="UP000283634">
    <property type="component" value="Unassembled WGS sequence"/>
</dbReference>
<feature type="transmembrane region" description="Helical" evidence="1">
    <location>
        <begin position="20"/>
        <end position="49"/>
    </location>
</feature>
<dbReference type="Gene3D" id="3.30.1370.70">
    <property type="entry name" value="Scaffold protein Nfu/NifU, N-terminal domain"/>
    <property type="match status" value="1"/>
</dbReference>
<evidence type="ECO:0000313" key="2">
    <source>
        <dbReference type="EMBL" id="RNF00581.1"/>
    </source>
</evidence>
<dbReference type="EMBL" id="MKGL01000317">
    <property type="protein sequence ID" value="RNF00581.1"/>
    <property type="molecule type" value="Genomic_DNA"/>
</dbReference>
<dbReference type="VEuPathDB" id="TriTrypDB:TRSC58_03756"/>
<keyword evidence="1" id="KW-0812">Transmembrane</keyword>
<evidence type="ECO:0000313" key="3">
    <source>
        <dbReference type="Proteomes" id="UP000283634"/>
    </source>
</evidence>
<dbReference type="InterPro" id="IPR036498">
    <property type="entry name" value="Nfu/NifU_N_sf"/>
</dbReference>
<sequence length="148" mass="16918">MGLCIFSGLSLSFFFFFGNVLLFFFLCLVLVLYAFLAGLVGVACACVFARRRMPLMLSRRWAQVSTRHIFGRPLPGLQETGMWNLAYHVPRRTFLVRFHETPNEACYKFFIDDVDFLPADNTGTLCFDLENCFQSPLAELILQSLPIV</sequence>
<keyword evidence="1" id="KW-0472">Membrane</keyword>
<keyword evidence="3" id="KW-1185">Reference proteome</keyword>
<comment type="caution">
    <text evidence="2">The sequence shown here is derived from an EMBL/GenBank/DDBJ whole genome shotgun (WGS) entry which is preliminary data.</text>
</comment>
<proteinExistence type="predicted"/>
<dbReference type="OrthoDB" id="565552at2759"/>
<dbReference type="AlphaFoldDB" id="A0A422N568"/>
<keyword evidence="1" id="KW-1133">Transmembrane helix</keyword>
<dbReference type="GeneID" id="40331418"/>
<protein>
    <submittedName>
        <fullName evidence="2">Uncharacterized protein</fullName>
    </submittedName>
</protein>
<organism evidence="2 3">
    <name type="scientific">Trypanosoma rangeli</name>
    <dbReference type="NCBI Taxonomy" id="5698"/>
    <lineage>
        <taxon>Eukaryota</taxon>
        <taxon>Discoba</taxon>
        <taxon>Euglenozoa</taxon>
        <taxon>Kinetoplastea</taxon>
        <taxon>Metakinetoplastina</taxon>
        <taxon>Trypanosomatida</taxon>
        <taxon>Trypanosomatidae</taxon>
        <taxon>Trypanosoma</taxon>
        <taxon>Herpetosoma</taxon>
    </lineage>
</organism>
<reference evidence="2 3" key="1">
    <citation type="journal article" date="2018" name="BMC Genomics">
        <title>Genomic comparison of Trypanosoma conorhini and Trypanosoma rangeli to Trypanosoma cruzi strains of high and low virulence.</title>
        <authorList>
            <person name="Bradwell K.R."/>
            <person name="Koparde V.N."/>
            <person name="Matveyev A.V."/>
            <person name="Serrano M.G."/>
            <person name="Alves J.M."/>
            <person name="Parikh H."/>
            <person name="Huang B."/>
            <person name="Lee V."/>
            <person name="Espinosa-Alvarez O."/>
            <person name="Ortiz P.A."/>
            <person name="Costa-Martins A.G."/>
            <person name="Teixeira M.M."/>
            <person name="Buck G.A."/>
        </authorList>
    </citation>
    <scope>NUCLEOTIDE SEQUENCE [LARGE SCALE GENOMIC DNA]</scope>
    <source>
        <strain evidence="2 3">AM80</strain>
    </source>
</reference>
<evidence type="ECO:0000256" key="1">
    <source>
        <dbReference type="SAM" id="Phobius"/>
    </source>
</evidence>
<accession>A0A422N568</accession>
<name>A0A422N568_TRYRA</name>
<dbReference type="RefSeq" id="XP_029235850.1">
    <property type="nucleotide sequence ID" value="XM_029384275.1"/>
</dbReference>